<dbReference type="AlphaFoldDB" id="A0A9W8YS12"/>
<gene>
    <name evidence="2" type="ORF">N0V93_004749</name>
</gene>
<evidence type="ECO:0000259" key="1">
    <source>
        <dbReference type="Pfam" id="PF09994"/>
    </source>
</evidence>
<proteinExistence type="predicted"/>
<reference evidence="2" key="1">
    <citation type="submission" date="2022-10" db="EMBL/GenBank/DDBJ databases">
        <title>Tapping the CABI collections for fungal endophytes: first genome assemblies for Collariella, Neodidymelliopsis, Ascochyta clinopodiicola, Didymella pomorum, Didymosphaeria variabile, Neocosmospora piperis and Neocucurbitaria cava.</title>
        <authorList>
            <person name="Hill R."/>
        </authorList>
    </citation>
    <scope>NUCLEOTIDE SEQUENCE</scope>
    <source>
        <strain evidence="2">IMI 355082</strain>
    </source>
</reference>
<dbReference type="OrthoDB" id="3057168at2759"/>
<dbReference type="PANTHER" id="PTHR33840">
    <property type="match status" value="1"/>
</dbReference>
<dbReference type="Pfam" id="PF09994">
    <property type="entry name" value="T6SS_Tle1-like_cat"/>
    <property type="match status" value="1"/>
</dbReference>
<comment type="caution">
    <text evidence="2">The sequence shown here is derived from an EMBL/GenBank/DDBJ whole genome shotgun (WGS) entry which is preliminary data.</text>
</comment>
<keyword evidence="3" id="KW-1185">Reference proteome</keyword>
<name>A0A9W8YS12_9PEZI</name>
<dbReference type="PANTHER" id="PTHR33840:SF1">
    <property type="entry name" value="TLE1 PHOSPHOLIPASE DOMAIN-CONTAINING PROTEIN"/>
    <property type="match status" value="1"/>
</dbReference>
<dbReference type="EMBL" id="JAPEVB010000003">
    <property type="protein sequence ID" value="KAJ4391134.1"/>
    <property type="molecule type" value="Genomic_DNA"/>
</dbReference>
<evidence type="ECO:0000313" key="3">
    <source>
        <dbReference type="Proteomes" id="UP001140453"/>
    </source>
</evidence>
<accession>A0A9W8YS12</accession>
<dbReference type="Proteomes" id="UP001140453">
    <property type="component" value="Unassembled WGS sequence"/>
</dbReference>
<feature type="domain" description="T6SS Phospholipase effector Tle1-like catalytic" evidence="1">
    <location>
        <begin position="6"/>
        <end position="232"/>
    </location>
</feature>
<protein>
    <recommendedName>
        <fullName evidence="1">T6SS Phospholipase effector Tle1-like catalytic domain-containing protein</fullName>
    </recommendedName>
</protein>
<sequence>MFGLATDNRQHIRESYSFICANYVDGDEIILIGFSRGAFTARSIAGMISSLGLLTREGMEYFFPIFKDMQNWQTIGYKDPFPGIPFDEKPSGDDAARDYRHKLLEKKLTRIYENQKNGGKLITIKAVAVFDTVGSLGVPSVPWMKKLGIDHTTSELRFYNTNLSNRVEHAFHALAMDEPRPPFSPSVWERCADNQRSTDLRQVWFPGNHGNIGGGWPDQGIANMSMAWMMDQLAEVGVEFDAGSLHRMLDETVRYYREHPMAAALPNKDAPPAKGKSPKAVAAFKNKIPDGLKEKASKVVPTPYYKWAIDEVVESNHPVRPWGTGAILRAHSPMYTLTGSITRSPGKYHKLNTYDGKELPEYLEDTNEKIHPSVRVRLAVQGLGYDDKQVWNASALTDAGWELNQRADGRWCWVYDGPEDLPTKVLEESVMGHFEKRMLELAGGSPNILEYAENMRLEDLQGRGSRKPSMVK</sequence>
<organism evidence="2 3">
    <name type="scientific">Gnomoniopsis smithogilvyi</name>
    <dbReference type="NCBI Taxonomy" id="1191159"/>
    <lineage>
        <taxon>Eukaryota</taxon>
        <taxon>Fungi</taxon>
        <taxon>Dikarya</taxon>
        <taxon>Ascomycota</taxon>
        <taxon>Pezizomycotina</taxon>
        <taxon>Sordariomycetes</taxon>
        <taxon>Sordariomycetidae</taxon>
        <taxon>Diaporthales</taxon>
        <taxon>Gnomoniaceae</taxon>
        <taxon>Gnomoniopsis</taxon>
    </lineage>
</organism>
<evidence type="ECO:0000313" key="2">
    <source>
        <dbReference type="EMBL" id="KAJ4391134.1"/>
    </source>
</evidence>
<dbReference type="InterPro" id="IPR018712">
    <property type="entry name" value="Tle1-like_cat"/>
</dbReference>